<evidence type="ECO:0000256" key="7">
    <source>
        <dbReference type="ARBA" id="ARBA00023136"/>
    </source>
</evidence>
<comment type="caution">
    <text evidence="10">The sequence shown here is derived from an EMBL/GenBank/DDBJ whole genome shotgun (WGS) entry which is preliminary data.</text>
</comment>
<keyword evidence="3" id="KW-0813">Transport</keyword>
<feature type="transmembrane region" description="Helical" evidence="8">
    <location>
        <begin position="96"/>
        <end position="117"/>
    </location>
</feature>
<name>A0A370GH66_9BACI</name>
<evidence type="ECO:0000256" key="1">
    <source>
        <dbReference type="ARBA" id="ARBA00004651"/>
    </source>
</evidence>
<dbReference type="InterPro" id="IPR050189">
    <property type="entry name" value="MFS_Efflux_Transporters"/>
</dbReference>
<dbReference type="OrthoDB" id="2986280at2"/>
<dbReference type="Gene3D" id="1.20.1250.20">
    <property type="entry name" value="MFS general substrate transporter like domains"/>
    <property type="match status" value="1"/>
</dbReference>
<organism evidence="10 11">
    <name type="scientific">Falsibacillus pallidus</name>
    <dbReference type="NCBI Taxonomy" id="493781"/>
    <lineage>
        <taxon>Bacteria</taxon>
        <taxon>Bacillati</taxon>
        <taxon>Bacillota</taxon>
        <taxon>Bacilli</taxon>
        <taxon>Bacillales</taxon>
        <taxon>Bacillaceae</taxon>
        <taxon>Falsibacillus</taxon>
    </lineage>
</organism>
<dbReference type="InterPro" id="IPR001958">
    <property type="entry name" value="Tet-R_TetA/multi-R_MdtG-like"/>
</dbReference>
<dbReference type="PANTHER" id="PTHR43124">
    <property type="entry name" value="PURINE EFFLUX PUMP PBUE"/>
    <property type="match status" value="1"/>
</dbReference>
<accession>A0A370GH66</accession>
<evidence type="ECO:0000313" key="11">
    <source>
        <dbReference type="Proteomes" id="UP000255326"/>
    </source>
</evidence>
<dbReference type="RefSeq" id="WP_114745445.1">
    <property type="nucleotide sequence ID" value="NZ_QQAY01000004.1"/>
</dbReference>
<dbReference type="PROSITE" id="PS00216">
    <property type="entry name" value="SUGAR_TRANSPORT_1"/>
    <property type="match status" value="1"/>
</dbReference>
<dbReference type="SUPFAM" id="SSF103473">
    <property type="entry name" value="MFS general substrate transporter"/>
    <property type="match status" value="1"/>
</dbReference>
<reference evidence="10 11" key="1">
    <citation type="submission" date="2018-07" db="EMBL/GenBank/DDBJ databases">
        <title>Genomic Encyclopedia of Type Strains, Phase IV (KMG-IV): sequencing the most valuable type-strain genomes for metagenomic binning, comparative biology and taxonomic classification.</title>
        <authorList>
            <person name="Goeker M."/>
        </authorList>
    </citation>
    <scope>NUCLEOTIDE SEQUENCE [LARGE SCALE GENOMIC DNA]</scope>
    <source>
        <strain evidence="10 11">DSM 25281</strain>
    </source>
</reference>
<keyword evidence="6 8" id="KW-1133">Transmembrane helix</keyword>
<feature type="transmembrane region" description="Helical" evidence="8">
    <location>
        <begin position="239"/>
        <end position="261"/>
    </location>
</feature>
<feature type="transmembrane region" description="Helical" evidence="8">
    <location>
        <begin position="395"/>
        <end position="413"/>
    </location>
</feature>
<dbReference type="InterPro" id="IPR011701">
    <property type="entry name" value="MFS"/>
</dbReference>
<evidence type="ECO:0000256" key="5">
    <source>
        <dbReference type="ARBA" id="ARBA00022692"/>
    </source>
</evidence>
<dbReference type="InterPro" id="IPR020846">
    <property type="entry name" value="MFS_dom"/>
</dbReference>
<evidence type="ECO:0000256" key="8">
    <source>
        <dbReference type="SAM" id="Phobius"/>
    </source>
</evidence>
<comment type="similarity">
    <text evidence="2">Belongs to the major facilitator superfamily. TCR/Tet family.</text>
</comment>
<feature type="transmembrane region" description="Helical" evidence="8">
    <location>
        <begin position="307"/>
        <end position="326"/>
    </location>
</feature>
<dbReference type="GO" id="GO:0005886">
    <property type="term" value="C:plasma membrane"/>
    <property type="evidence" value="ECO:0007669"/>
    <property type="project" value="UniProtKB-SubCell"/>
</dbReference>
<keyword evidence="4" id="KW-1003">Cell membrane</keyword>
<evidence type="ECO:0000313" key="10">
    <source>
        <dbReference type="EMBL" id="RDI43145.1"/>
    </source>
</evidence>
<dbReference type="AlphaFoldDB" id="A0A370GH66"/>
<evidence type="ECO:0000259" key="9">
    <source>
        <dbReference type="PROSITE" id="PS50850"/>
    </source>
</evidence>
<dbReference type="Pfam" id="PF07690">
    <property type="entry name" value="MFS_1"/>
    <property type="match status" value="1"/>
</dbReference>
<dbReference type="InterPro" id="IPR036259">
    <property type="entry name" value="MFS_trans_sf"/>
</dbReference>
<evidence type="ECO:0000256" key="6">
    <source>
        <dbReference type="ARBA" id="ARBA00022989"/>
    </source>
</evidence>
<feature type="transmembrane region" description="Helical" evidence="8">
    <location>
        <begin position="30"/>
        <end position="49"/>
    </location>
</feature>
<dbReference type="PROSITE" id="PS00217">
    <property type="entry name" value="SUGAR_TRANSPORT_2"/>
    <property type="match status" value="1"/>
</dbReference>
<sequence length="426" mass="46244">MDHTETFPSASGCSPADKKIKNKGLQNQRWAIISLASIPLIMTLGNSMLIPVLPVMEKTMGISSLQSSLIITVYSLVAIFLIPIAGYLSDRYGRKIVIIPSLIIAGLGGLLSGWAAWSWADPYKFILAGRVLQGIGAAGAAPIVLPLVGDMFSNDSEVSSTLGIIETANTFGKVLSPILGAFLASFVWYLPFFSFPVFCLISTLLVLFLVKKPKNQNEACSFNVFLQNTKEIFSKHGKWLFAVFLIGIILMFILFGLLFFLSNELENKYGFEGIKKGFILAIPLGFLCGASFITGKIIKENMVLMKWITVFSIVLTGISVICINFIDSLLYQTVLFSLSGIGIGASLPCLDALITESIEKNERGTITSIYSSMRFIGVAAGPPITALMMKNNDSWIFVLFAVLCGGAIIMAAMRINPDKKAAVQPK</sequence>
<dbReference type="CDD" id="cd17474">
    <property type="entry name" value="MFS_YfmO_like"/>
    <property type="match status" value="1"/>
</dbReference>
<keyword evidence="5 8" id="KW-0812">Transmembrane</keyword>
<feature type="domain" description="Major facilitator superfamily (MFS) profile" evidence="9">
    <location>
        <begin position="31"/>
        <end position="419"/>
    </location>
</feature>
<dbReference type="GO" id="GO:0022857">
    <property type="term" value="F:transmembrane transporter activity"/>
    <property type="evidence" value="ECO:0007669"/>
    <property type="project" value="InterPro"/>
</dbReference>
<dbReference type="PANTHER" id="PTHR43124:SF3">
    <property type="entry name" value="CHLORAMPHENICOL EFFLUX PUMP RV0191"/>
    <property type="match status" value="1"/>
</dbReference>
<evidence type="ECO:0000256" key="3">
    <source>
        <dbReference type="ARBA" id="ARBA00022448"/>
    </source>
</evidence>
<dbReference type="Proteomes" id="UP000255326">
    <property type="component" value="Unassembled WGS sequence"/>
</dbReference>
<dbReference type="PRINTS" id="PR01035">
    <property type="entry name" value="TCRTETA"/>
</dbReference>
<feature type="transmembrane region" description="Helical" evidence="8">
    <location>
        <begin position="186"/>
        <end position="210"/>
    </location>
</feature>
<feature type="transmembrane region" description="Helical" evidence="8">
    <location>
        <begin position="69"/>
        <end position="89"/>
    </location>
</feature>
<protein>
    <submittedName>
        <fullName evidence="10">ACDE family multidrug resistance protein</fullName>
    </submittedName>
</protein>
<feature type="transmembrane region" description="Helical" evidence="8">
    <location>
        <begin position="273"/>
        <end position="295"/>
    </location>
</feature>
<dbReference type="PROSITE" id="PS50850">
    <property type="entry name" value="MFS"/>
    <property type="match status" value="1"/>
</dbReference>
<gene>
    <name evidence="10" type="ORF">DFR59_104198</name>
</gene>
<comment type="subcellular location">
    <subcellularLocation>
        <location evidence="1">Cell membrane</location>
        <topology evidence="1">Multi-pass membrane protein</topology>
    </subcellularLocation>
</comment>
<dbReference type="InterPro" id="IPR005829">
    <property type="entry name" value="Sugar_transporter_CS"/>
</dbReference>
<evidence type="ECO:0000256" key="2">
    <source>
        <dbReference type="ARBA" id="ARBA00007520"/>
    </source>
</evidence>
<proteinExistence type="inferred from homology"/>
<keyword evidence="7 8" id="KW-0472">Membrane</keyword>
<keyword evidence="11" id="KW-1185">Reference proteome</keyword>
<dbReference type="EMBL" id="QQAY01000004">
    <property type="protein sequence ID" value="RDI43145.1"/>
    <property type="molecule type" value="Genomic_DNA"/>
</dbReference>
<evidence type="ECO:0000256" key="4">
    <source>
        <dbReference type="ARBA" id="ARBA00022475"/>
    </source>
</evidence>